<dbReference type="Proteomes" id="UP000576821">
    <property type="component" value="Unassembled WGS sequence"/>
</dbReference>
<protein>
    <submittedName>
        <fullName evidence="2">Uncharacterized protein</fullName>
    </submittedName>
</protein>
<name>A0A846M8V5_9SPHN</name>
<comment type="caution">
    <text evidence="2">The sequence shown here is derived from an EMBL/GenBank/DDBJ whole genome shotgun (WGS) entry which is preliminary data.</text>
</comment>
<feature type="compositionally biased region" description="Polar residues" evidence="1">
    <location>
        <begin position="175"/>
        <end position="189"/>
    </location>
</feature>
<organism evidence="2 3">
    <name type="scientific">Sphingobium vermicomposti</name>
    <dbReference type="NCBI Taxonomy" id="529005"/>
    <lineage>
        <taxon>Bacteria</taxon>
        <taxon>Pseudomonadati</taxon>
        <taxon>Pseudomonadota</taxon>
        <taxon>Alphaproteobacteria</taxon>
        <taxon>Sphingomonadales</taxon>
        <taxon>Sphingomonadaceae</taxon>
        <taxon>Sphingobium</taxon>
    </lineage>
</organism>
<proteinExistence type="predicted"/>
<feature type="region of interest" description="Disordered" evidence="1">
    <location>
        <begin position="170"/>
        <end position="189"/>
    </location>
</feature>
<evidence type="ECO:0000313" key="3">
    <source>
        <dbReference type="Proteomes" id="UP000576821"/>
    </source>
</evidence>
<accession>A0A846M8V5</accession>
<reference evidence="2 3" key="1">
    <citation type="submission" date="2020-03" db="EMBL/GenBank/DDBJ databases">
        <title>Genomic Encyclopedia of Type Strains, Phase IV (KMG-IV): sequencing the most valuable type-strain genomes for metagenomic binning, comparative biology and taxonomic classification.</title>
        <authorList>
            <person name="Goeker M."/>
        </authorList>
    </citation>
    <scope>NUCLEOTIDE SEQUENCE [LARGE SCALE GENOMIC DNA]</scope>
    <source>
        <strain evidence="2 3">DSM 21299</strain>
    </source>
</reference>
<dbReference type="AlphaFoldDB" id="A0A846M8V5"/>
<evidence type="ECO:0000313" key="2">
    <source>
        <dbReference type="EMBL" id="NIJ17883.1"/>
    </source>
</evidence>
<keyword evidence="3" id="KW-1185">Reference proteome</keyword>
<gene>
    <name evidence="2" type="ORF">FHS54_002883</name>
</gene>
<evidence type="ECO:0000256" key="1">
    <source>
        <dbReference type="SAM" id="MobiDB-lite"/>
    </source>
</evidence>
<sequence>MISTKRRLGGEEKQAGIILPQCGIAGAEGRGELYFVPDPQIWHTQNGGEIAVQPCGFELVFSAQYFERGRLQYVDDLAFAMDFDDMDNRRTSGRVPGQRQVAKLQRIGMEDLDAVTIIEQVPLAIQMNLRVLTADKDSPCGIARYRHRLRLDGPFGCRPGLDLASGCISGGSGKQARQANRNLETHNTP</sequence>
<dbReference type="EMBL" id="JAASQR010000004">
    <property type="protein sequence ID" value="NIJ17883.1"/>
    <property type="molecule type" value="Genomic_DNA"/>
</dbReference>